<keyword evidence="6" id="KW-0472">Membrane</keyword>
<evidence type="ECO:0000313" key="8">
    <source>
        <dbReference type="EMBL" id="CAD7407097.1"/>
    </source>
</evidence>
<dbReference type="InterPro" id="IPR006603">
    <property type="entry name" value="PQ-loop_rpt"/>
</dbReference>
<protein>
    <submittedName>
        <fullName evidence="8">Uncharacterized protein</fullName>
    </submittedName>
</protein>
<dbReference type="AlphaFoldDB" id="A0A7R9D2V4"/>
<evidence type="ECO:0000256" key="6">
    <source>
        <dbReference type="ARBA" id="ARBA00023136"/>
    </source>
</evidence>
<comment type="similarity">
    <text evidence="7">Belongs to the MPDU1 (TC 2.A.43.3) family.</text>
</comment>
<gene>
    <name evidence="8" type="ORF">TPSB3V08_LOCUS5710</name>
</gene>
<name>A0A7R9D2V4_TIMPO</name>
<comment type="subcellular location">
    <subcellularLocation>
        <location evidence="1">Membrane</location>
        <topology evidence="1">Multi-pass membrane protein</topology>
    </subcellularLocation>
</comment>
<proteinExistence type="inferred from homology"/>
<keyword evidence="4" id="KW-0677">Repeat</keyword>
<sequence length="587" mass="65607">MSPCLNYIPLVRNELDCYATQHQLESNRPSLIHTIMKPEQDNNVPAPDVCGEHSFKEEMCFDQSSFDVSENNIIEFGQFFTEESKKNSQNKVPCLKLALSKALGYGIIAGSVMVRVDHLNLLYLRVSSSCSSSCQPVDPVSADQLIQFLSTNCSSSCRPVASVHVDHLILLYLRLSSSFFSFPTEVDNTSNYSSPITSLVLSDSSELKSYQTKLCIPTQNHMICNNMCLAAATSDSQNLVIFPNVDCQKSAVICQSAPKKPRGYCNCNSQQIPAALPGHTVPQILKILQNKSAKGLSIWSILLDLFAITSSVAYQFNMGFPFRMYEAKEPLEILVLESVGVWTAFFICPHSYPSHPTATLPLPNPDNSRVSTIERKTKFQFYELWCVCEPLTGLLMRVGGLPLRLVRPLRCNLVWPSDTCGYPNKLIYTTGSTGEHGSLLVSIPLPSNEDCGKPHDDAMSGDGETGRASDLKHKIEHIGCNERWPDWSDMKIIRKILNRKMFRSGGGTQSPLYFKIQFVKRRVCKKEIVKLSTYPWMSCPPGWPKSKGVQLRSATKSSLCKYEQTFRYGCSAALKSYRFAVDLLQQC</sequence>
<accession>A0A7R9D2V4</accession>
<evidence type="ECO:0000256" key="3">
    <source>
        <dbReference type="ARBA" id="ARBA00022692"/>
    </source>
</evidence>
<keyword evidence="3" id="KW-0812">Transmembrane</keyword>
<dbReference type="Pfam" id="PF04193">
    <property type="entry name" value="PQ-loop"/>
    <property type="match status" value="1"/>
</dbReference>
<evidence type="ECO:0000256" key="5">
    <source>
        <dbReference type="ARBA" id="ARBA00022989"/>
    </source>
</evidence>
<evidence type="ECO:0000256" key="7">
    <source>
        <dbReference type="ARBA" id="ARBA00038475"/>
    </source>
</evidence>
<dbReference type="PANTHER" id="PTHR12226:SF2">
    <property type="entry name" value="MANNOSE-P-DOLICHOL UTILIZATION DEFECT 1 PROTEIN"/>
    <property type="match status" value="1"/>
</dbReference>
<organism evidence="8">
    <name type="scientific">Timema poppense</name>
    <name type="common">Walking stick</name>
    <dbReference type="NCBI Taxonomy" id="170557"/>
    <lineage>
        <taxon>Eukaryota</taxon>
        <taxon>Metazoa</taxon>
        <taxon>Ecdysozoa</taxon>
        <taxon>Arthropoda</taxon>
        <taxon>Hexapoda</taxon>
        <taxon>Insecta</taxon>
        <taxon>Pterygota</taxon>
        <taxon>Neoptera</taxon>
        <taxon>Polyneoptera</taxon>
        <taxon>Phasmatodea</taxon>
        <taxon>Timematodea</taxon>
        <taxon>Timematoidea</taxon>
        <taxon>Timematidae</taxon>
        <taxon>Timema</taxon>
    </lineage>
</organism>
<dbReference type="GO" id="GO:0016020">
    <property type="term" value="C:membrane"/>
    <property type="evidence" value="ECO:0007669"/>
    <property type="project" value="UniProtKB-SubCell"/>
</dbReference>
<evidence type="ECO:0000256" key="4">
    <source>
        <dbReference type="ARBA" id="ARBA00022737"/>
    </source>
</evidence>
<reference evidence="8" key="1">
    <citation type="submission" date="2020-11" db="EMBL/GenBank/DDBJ databases">
        <authorList>
            <person name="Tran Van P."/>
        </authorList>
    </citation>
    <scope>NUCLEOTIDE SEQUENCE</scope>
</reference>
<dbReference type="PANTHER" id="PTHR12226">
    <property type="entry name" value="MANNOSE-P-DOLICHOL UTILIZATION DEFECT 1 LEC35 -RELATED"/>
    <property type="match status" value="1"/>
</dbReference>
<evidence type="ECO:0000256" key="2">
    <source>
        <dbReference type="ARBA" id="ARBA00022448"/>
    </source>
</evidence>
<dbReference type="SMART" id="SM00679">
    <property type="entry name" value="CTNS"/>
    <property type="match status" value="1"/>
</dbReference>
<keyword evidence="2" id="KW-0813">Transport</keyword>
<evidence type="ECO:0000256" key="1">
    <source>
        <dbReference type="ARBA" id="ARBA00004141"/>
    </source>
</evidence>
<keyword evidence="5" id="KW-1133">Transmembrane helix</keyword>
<dbReference type="EMBL" id="OD003121">
    <property type="protein sequence ID" value="CAD7407097.1"/>
    <property type="molecule type" value="Genomic_DNA"/>
</dbReference>
<dbReference type="InterPro" id="IPR016817">
    <property type="entry name" value="MannP-dilichol_defect-1"/>
</dbReference>